<organism evidence="4 5">
    <name type="scientific">Clunio marinus</name>
    <dbReference type="NCBI Taxonomy" id="568069"/>
    <lineage>
        <taxon>Eukaryota</taxon>
        <taxon>Metazoa</taxon>
        <taxon>Ecdysozoa</taxon>
        <taxon>Arthropoda</taxon>
        <taxon>Hexapoda</taxon>
        <taxon>Insecta</taxon>
        <taxon>Pterygota</taxon>
        <taxon>Neoptera</taxon>
        <taxon>Endopterygota</taxon>
        <taxon>Diptera</taxon>
        <taxon>Nematocera</taxon>
        <taxon>Chironomoidea</taxon>
        <taxon>Chironomidae</taxon>
        <taxon>Clunio</taxon>
    </lineage>
</organism>
<evidence type="ECO:0000256" key="1">
    <source>
        <dbReference type="ARBA" id="ARBA00049983"/>
    </source>
</evidence>
<dbReference type="GO" id="GO:0006606">
    <property type="term" value="P:protein import into nucleus"/>
    <property type="evidence" value="ECO:0007669"/>
    <property type="project" value="TreeGrafter"/>
</dbReference>
<reference evidence="4 5" key="1">
    <citation type="submission" date="2015-04" db="EMBL/GenBank/DDBJ databases">
        <authorList>
            <person name="Syromyatnikov M.Y."/>
            <person name="Popov V.N."/>
        </authorList>
    </citation>
    <scope>NUCLEOTIDE SEQUENCE [LARGE SCALE GENOMIC DNA]</scope>
</reference>
<accession>A0A1J1HFG5</accession>
<dbReference type="SUPFAM" id="SSF48371">
    <property type="entry name" value="ARM repeat"/>
    <property type="match status" value="1"/>
</dbReference>
<dbReference type="Gene3D" id="1.25.10.10">
    <property type="entry name" value="Leucine-rich Repeat Variant"/>
    <property type="match status" value="1"/>
</dbReference>
<protein>
    <submittedName>
        <fullName evidence="4">CLUMA_CG000544, isoform A</fullName>
    </submittedName>
</protein>
<evidence type="ECO:0000259" key="3">
    <source>
        <dbReference type="Pfam" id="PF25567"/>
    </source>
</evidence>
<dbReference type="Proteomes" id="UP000183832">
    <property type="component" value="Unassembled WGS sequence"/>
</dbReference>
<dbReference type="PANTHER" id="PTHR13347:SF1">
    <property type="entry name" value="HEAT REPEAT-CONTAINING PROTEIN 3"/>
    <property type="match status" value="1"/>
</dbReference>
<dbReference type="InterPro" id="IPR016024">
    <property type="entry name" value="ARM-type_fold"/>
</dbReference>
<dbReference type="InterPro" id="IPR052616">
    <property type="entry name" value="SYO1-like"/>
</dbReference>
<feature type="region of interest" description="Disordered" evidence="2">
    <location>
        <begin position="348"/>
        <end position="367"/>
    </location>
</feature>
<dbReference type="InterPro" id="IPR057990">
    <property type="entry name" value="TPR_SYO1"/>
</dbReference>
<evidence type="ECO:0000313" key="5">
    <source>
        <dbReference type="Proteomes" id="UP000183832"/>
    </source>
</evidence>
<keyword evidence="5" id="KW-1185">Reference proteome</keyword>
<dbReference type="GO" id="GO:0042273">
    <property type="term" value="P:ribosomal large subunit biogenesis"/>
    <property type="evidence" value="ECO:0007669"/>
    <property type="project" value="TreeGrafter"/>
</dbReference>
<dbReference type="PANTHER" id="PTHR13347">
    <property type="entry name" value="HEAT REPEAT-CONTAINING PROTEIN 3"/>
    <property type="match status" value="1"/>
</dbReference>
<comment type="similarity">
    <text evidence="1">Belongs to the nuclear import and ribosome assembly adapter family.</text>
</comment>
<feature type="compositionally biased region" description="Acidic residues" evidence="2">
    <location>
        <begin position="350"/>
        <end position="362"/>
    </location>
</feature>
<evidence type="ECO:0000256" key="2">
    <source>
        <dbReference type="SAM" id="MobiDB-lite"/>
    </source>
</evidence>
<feature type="region of interest" description="Disordered" evidence="2">
    <location>
        <begin position="1"/>
        <end position="20"/>
    </location>
</feature>
<dbReference type="STRING" id="568069.A0A1J1HFG5"/>
<dbReference type="InterPro" id="IPR011989">
    <property type="entry name" value="ARM-like"/>
</dbReference>
<evidence type="ECO:0000313" key="4">
    <source>
        <dbReference type="EMBL" id="CRK86711.1"/>
    </source>
</evidence>
<gene>
    <name evidence="4" type="ORF">CLUMA_CG000544</name>
</gene>
<name>A0A1J1HFG5_9DIPT</name>
<sequence>MGKTKKGKPKPHKSNPTGLVSMRELEMDENGSTGGPINSIIEQLQSVNSDEKMCGLQALSTLCQREYNIQSIVDSEIVRIAAPMLVDHDLNVRHATAGALRNFSAVSVEICENLVEQDVFTPLLILLNQYVNNDWLPTKEKRSDTLDQKSDTFLQAVNIVWNLCESTSVALEYFNQSQLLQNFVRCLNYELFGMDIAISVGQCLLVISEDNAAAWKVLIDHNSDFQNLLKIDGDFQIVMLRTLVAGIISNVPALLMQNLKLVIEALSKTIEINHRTVLNEITSKLPLNETDGPQIEVIDEEMAEESEADASFRRFKEECPTELDNEIKNVAYLLSAQRISSEVLSNICTPEDDEGMDEDFDDKSDAESVHDYDVTQQAQQNGNQVGGDKIPVEIAEAIKAHQVVEKLWARAQLLPENVQQILAECEKNLWKRQNSLRVSSLLCLHNLCNCMTIEDLGGATAIYNVWLDLGQQIFQTHQDPATVEAATSLMRATLDHLKKSPELFEQVSENDLHLILDGVKDCEKSEVRANWLRMLGTLGCLLKENLVKKIVEFVLDATLKENDVWTLSESLDSFMDIFSDNDWNQIVDDLNVILKSRELEKILKTKMRQQKRELGDRYSSILTVRTNLTRFCKYLENQQKIYMRSKN</sequence>
<dbReference type="AlphaFoldDB" id="A0A1J1HFG5"/>
<feature type="compositionally biased region" description="Basic residues" evidence="2">
    <location>
        <begin position="1"/>
        <end position="13"/>
    </location>
</feature>
<dbReference type="OrthoDB" id="288703at2759"/>
<feature type="domain" description="SYO1-like TPR repeats" evidence="3">
    <location>
        <begin position="393"/>
        <end position="638"/>
    </location>
</feature>
<proteinExistence type="inferred from homology"/>
<dbReference type="Pfam" id="PF25567">
    <property type="entry name" value="TPR_SYO1"/>
    <property type="match status" value="1"/>
</dbReference>
<dbReference type="EMBL" id="CVRI01000002">
    <property type="protein sequence ID" value="CRK86711.1"/>
    <property type="molecule type" value="Genomic_DNA"/>
</dbReference>
<dbReference type="GO" id="GO:0051082">
    <property type="term" value="F:unfolded protein binding"/>
    <property type="evidence" value="ECO:0007669"/>
    <property type="project" value="TreeGrafter"/>
</dbReference>